<feature type="domain" description="DUF402" evidence="1">
    <location>
        <begin position="70"/>
        <end position="159"/>
    </location>
</feature>
<accession>A0A9J6P467</accession>
<dbReference type="Gene3D" id="2.40.380.10">
    <property type="entry name" value="FomD-like"/>
    <property type="match status" value="1"/>
</dbReference>
<reference evidence="2" key="2">
    <citation type="submission" date="2021-04" db="EMBL/GenBank/DDBJ databases">
        <authorList>
            <person name="Dong X."/>
        </authorList>
    </citation>
    <scope>NUCLEOTIDE SEQUENCE</scope>
    <source>
        <strain evidence="2">ZWT</strain>
    </source>
</reference>
<dbReference type="EMBL" id="JAGSOJ010000003">
    <property type="protein sequence ID" value="MCM1991347.1"/>
    <property type="molecule type" value="Genomic_DNA"/>
</dbReference>
<gene>
    <name evidence="2" type="ORF">KDK92_16555</name>
</gene>
<keyword evidence="3" id="KW-1185">Reference proteome</keyword>
<proteinExistence type="predicted"/>
<dbReference type="PANTHER" id="PTHR41271">
    <property type="entry name" value="DUF402 DOMAIN-CONTAINING PROTEIN"/>
    <property type="match status" value="1"/>
</dbReference>
<dbReference type="InterPro" id="IPR007295">
    <property type="entry name" value="DUF402"/>
</dbReference>
<dbReference type="RefSeq" id="WP_250860454.1">
    <property type="nucleotide sequence ID" value="NZ_JAGSOJ010000003.1"/>
</dbReference>
<sequence length="182" mass="21484">MIERMYADRPNWTRVLQKKFSTKYIKNIDFNGYVSMIYIEKVKQPLIKNMLGKDYCLVDDGYIWLELLPIYGNYHLTAMYNNNTQIVQWYFDITKQKGVSEDGIPFFDDLFLDVVVLPNSEILLLDEDELKDALDKCEITEQEYNTAYQEAKQIIENIAIDINTLSDFTNKYLKVINSSNRE</sequence>
<dbReference type="Proteomes" id="UP001056429">
    <property type="component" value="Unassembled WGS sequence"/>
</dbReference>
<protein>
    <submittedName>
        <fullName evidence="2">DUF402 domain-containing protein</fullName>
    </submittedName>
</protein>
<dbReference type="InterPro" id="IPR035930">
    <property type="entry name" value="FomD-like_sf"/>
</dbReference>
<dbReference type="AlphaFoldDB" id="A0A9J6P467"/>
<comment type="caution">
    <text evidence="2">The sequence shown here is derived from an EMBL/GenBank/DDBJ whole genome shotgun (WGS) entry which is preliminary data.</text>
</comment>
<dbReference type="PANTHER" id="PTHR41271:SF1">
    <property type="entry name" value="DUF402 DOMAIN-CONTAINING PROTEIN"/>
    <property type="match status" value="1"/>
</dbReference>
<organism evidence="2 3">
    <name type="scientific">Oceanirhabdus seepicola</name>
    <dbReference type="NCBI Taxonomy" id="2828781"/>
    <lineage>
        <taxon>Bacteria</taxon>
        <taxon>Bacillati</taxon>
        <taxon>Bacillota</taxon>
        <taxon>Clostridia</taxon>
        <taxon>Eubacteriales</taxon>
        <taxon>Clostridiaceae</taxon>
        <taxon>Oceanirhabdus</taxon>
    </lineage>
</organism>
<evidence type="ECO:0000259" key="1">
    <source>
        <dbReference type="Pfam" id="PF04167"/>
    </source>
</evidence>
<dbReference type="Pfam" id="PF04167">
    <property type="entry name" value="DUF402"/>
    <property type="match status" value="1"/>
</dbReference>
<evidence type="ECO:0000313" key="2">
    <source>
        <dbReference type="EMBL" id="MCM1991347.1"/>
    </source>
</evidence>
<dbReference type="SUPFAM" id="SSF159234">
    <property type="entry name" value="FomD-like"/>
    <property type="match status" value="1"/>
</dbReference>
<name>A0A9J6P467_9CLOT</name>
<evidence type="ECO:0000313" key="3">
    <source>
        <dbReference type="Proteomes" id="UP001056429"/>
    </source>
</evidence>
<reference evidence="2" key="1">
    <citation type="journal article" date="2021" name="mSystems">
        <title>Bacteria and Archaea Synergistically Convert Glycine Betaine to Biogenic Methane in the Formosa Cold Seep of the South China Sea.</title>
        <authorList>
            <person name="Li L."/>
            <person name="Zhang W."/>
            <person name="Zhang S."/>
            <person name="Song L."/>
            <person name="Sun Q."/>
            <person name="Zhang H."/>
            <person name="Xiang H."/>
            <person name="Dong X."/>
        </authorList>
    </citation>
    <scope>NUCLEOTIDE SEQUENCE</scope>
    <source>
        <strain evidence="2">ZWT</strain>
    </source>
</reference>